<dbReference type="EMBL" id="JACHLK010000015">
    <property type="protein sequence ID" value="MBB6562902.1"/>
    <property type="molecule type" value="Genomic_DNA"/>
</dbReference>
<gene>
    <name evidence="2" type="ORF">HNP48_005619</name>
</gene>
<evidence type="ECO:0000313" key="3">
    <source>
        <dbReference type="Proteomes" id="UP000575083"/>
    </source>
</evidence>
<feature type="region of interest" description="Disordered" evidence="1">
    <location>
        <begin position="1"/>
        <end position="86"/>
    </location>
</feature>
<comment type="caution">
    <text evidence="2">The sequence shown here is derived from an EMBL/GenBank/DDBJ whole genome shotgun (WGS) entry which is preliminary data.</text>
</comment>
<sequence>MTDRPIHLDLGMPASTPFDVPAGKGNQPQADTRGQQQLDDDAQALRALLDAGRHAPPAAPAPTAQRPFDLFGSPAAQQAAPPAATAQDLPGGIDDTLASMARRLLVSDGSSGRRAVQIQLADGHLQGVVLDVFEEEGLLVTCFTCSQESARERLARNAQWLADGLAERLARPVCVRVQTDDPEDPCTVQAHAGA</sequence>
<reference evidence="2 3" key="1">
    <citation type="submission" date="2020-08" db="EMBL/GenBank/DDBJ databases">
        <title>Functional genomics of gut bacteria from endangered species of beetles.</title>
        <authorList>
            <person name="Carlos-Shanley C."/>
        </authorList>
    </citation>
    <scope>NUCLEOTIDE SEQUENCE [LARGE SCALE GENOMIC DNA]</scope>
    <source>
        <strain evidence="2 3">S00198</strain>
    </source>
</reference>
<keyword evidence="3" id="KW-1185">Reference proteome</keyword>
<evidence type="ECO:0000313" key="2">
    <source>
        <dbReference type="EMBL" id="MBB6562902.1"/>
    </source>
</evidence>
<name>A0A7X0PJ38_9BURK</name>
<dbReference type="AlphaFoldDB" id="A0A7X0PJ38"/>
<proteinExistence type="predicted"/>
<dbReference type="Proteomes" id="UP000575083">
    <property type="component" value="Unassembled WGS sequence"/>
</dbReference>
<evidence type="ECO:0000256" key="1">
    <source>
        <dbReference type="SAM" id="MobiDB-lite"/>
    </source>
</evidence>
<feature type="compositionally biased region" description="Low complexity" evidence="1">
    <location>
        <begin position="74"/>
        <end position="86"/>
    </location>
</feature>
<dbReference type="RefSeq" id="WP_184863359.1">
    <property type="nucleotide sequence ID" value="NZ_JACHLK010000015.1"/>
</dbReference>
<organism evidence="2 3">
    <name type="scientific">Acidovorax soli</name>
    <dbReference type="NCBI Taxonomy" id="592050"/>
    <lineage>
        <taxon>Bacteria</taxon>
        <taxon>Pseudomonadati</taxon>
        <taxon>Pseudomonadota</taxon>
        <taxon>Betaproteobacteria</taxon>
        <taxon>Burkholderiales</taxon>
        <taxon>Comamonadaceae</taxon>
        <taxon>Acidovorax</taxon>
    </lineage>
</organism>
<accession>A0A7X0PJ38</accession>
<protein>
    <submittedName>
        <fullName evidence="2">Uncharacterized protein</fullName>
    </submittedName>
</protein>